<dbReference type="PANTHER" id="PTHR13288">
    <property type="entry name" value="SPLICING FACTOR 45 SPF45"/>
    <property type="match status" value="1"/>
</dbReference>
<dbReference type="RefSeq" id="XP_066614693.1">
    <property type="nucleotide sequence ID" value="XM_066757224.1"/>
</dbReference>
<dbReference type="Pfam" id="PF01585">
    <property type="entry name" value="G-patch"/>
    <property type="match status" value="1"/>
</dbReference>
<dbReference type="EMBL" id="ATAM02000004">
    <property type="protein sequence ID" value="KAL0250506.1"/>
    <property type="molecule type" value="Genomic_DNA"/>
</dbReference>
<feature type="compositionally biased region" description="Basic and acidic residues" evidence="1">
    <location>
        <begin position="14"/>
        <end position="25"/>
    </location>
</feature>
<protein>
    <recommendedName>
        <fullName evidence="2">G-patch domain-containing protein</fullName>
    </recommendedName>
</protein>
<feature type="compositionally biased region" description="Basic and acidic residues" evidence="1">
    <location>
        <begin position="136"/>
        <end position="148"/>
    </location>
</feature>
<reference evidence="4" key="1">
    <citation type="submission" date="2015-01" db="EMBL/GenBank/DDBJ databases">
        <title>The Genome Sequence of Cryptococcus gattii MMRL2647.</title>
        <authorList>
            <consortium name="The Broad Institute Genomics Platform"/>
            <person name="Cuomo C."/>
            <person name="Litvintseva A."/>
            <person name="Chen Y."/>
            <person name="Heitman J."/>
            <person name="Sun S."/>
            <person name="Springer D."/>
            <person name="Dromer F."/>
            <person name="Young S."/>
            <person name="Zeng Q."/>
            <person name="Gargeya S."/>
            <person name="Abouelleil A."/>
            <person name="Alvarado L."/>
            <person name="Chapman S.B."/>
            <person name="Gainer-Dewar J."/>
            <person name="Goldberg J."/>
            <person name="Griggs A."/>
            <person name="Gujja S."/>
            <person name="Hansen M."/>
            <person name="Howarth C."/>
            <person name="Imamovic A."/>
            <person name="Larimer J."/>
            <person name="Murphy C."/>
            <person name="Naylor J."/>
            <person name="Pearson M."/>
            <person name="Priest M."/>
            <person name="Roberts A."/>
            <person name="Saif S."/>
            <person name="Shea T."/>
            <person name="Sykes S."/>
            <person name="Wortman J."/>
            <person name="Nusbaum C."/>
            <person name="Birren B."/>
        </authorList>
    </citation>
    <scope>NUCLEOTIDE SEQUENCE [LARGE SCALE GENOMIC DNA]</scope>
    <source>
        <strain evidence="4">IND107</strain>
    </source>
</reference>
<proteinExistence type="predicted"/>
<accession>A0ABR3BU93</accession>
<dbReference type="CDD" id="cd12374">
    <property type="entry name" value="RRM_UHM_SPF45_PUF60"/>
    <property type="match status" value="1"/>
</dbReference>
<feature type="compositionally biased region" description="Basic residues" evidence="1">
    <location>
        <begin position="149"/>
        <end position="158"/>
    </location>
</feature>
<feature type="region of interest" description="Disordered" evidence="1">
    <location>
        <begin position="1"/>
        <end position="370"/>
    </location>
</feature>
<dbReference type="InterPro" id="IPR035979">
    <property type="entry name" value="RBD_domain_sf"/>
</dbReference>
<dbReference type="InterPro" id="IPR000467">
    <property type="entry name" value="G_patch_dom"/>
</dbReference>
<dbReference type="GeneID" id="91989540"/>
<dbReference type="InterPro" id="IPR040052">
    <property type="entry name" value="RBM17"/>
</dbReference>
<sequence length="632" mass="68924">MSLYGGIKFSTKNPEGEPEQRENPRPPDAGGDALPALQPKQKQPAAFSSALKFAPRINKKPQKQPVSTGHVNALPLPRNTSTSEGTADIVRSAEPILHSRSPAAQEENDAQLVFGPDGQPLAMAPAMTIGTKAKGGYRDRLGNDVSGEKKKKKKRRKNQQPLFPTFDPEEMYDPNRPNDLGEYQQYRKRAKEERRRKLMEAKRRRAEGLSSDESSYYTDSEEDIAPRRDAPKMFAPPKIYSPSASKSAVSEEPETAPDRLPESQPILGRDHDDNQIDQPHPTLSGDDAYARRVALSQQAPVHPQHPSQSGEDAYARRAAISQKPPPTTPSISSSATFSSSVPDEHHASQLAQPPTTIPTTIPPELPVIPNVQPELPQAQAAASTSQDFQAMLEERKKAAEAIAAKFKALAGAAQPPSLPPPALASSSSAQLQDVGGGTFAEKMMRKWGHVEGSGLGARGEGIVHALTTEHVAPITNLSQPQSKRALAKQKAAAANAKSRKWVQAPSARGRIVNENKDERAKEEKQRMGEEGRVICLRGLVGSVEEIDEELVNEVGEECSNYGIVERVVLHLVEPPPPEPEECLRVFVVFSGMAGAWRAIKELDGRFFGGRNIKATYFDETRFDKGDRDGPVL</sequence>
<dbReference type="PANTHER" id="PTHR13288:SF8">
    <property type="entry name" value="SPLICING FACTOR 45"/>
    <property type="match status" value="1"/>
</dbReference>
<evidence type="ECO:0000256" key="1">
    <source>
        <dbReference type="SAM" id="MobiDB-lite"/>
    </source>
</evidence>
<dbReference type="Proteomes" id="UP000054399">
    <property type="component" value="Unassembled WGS sequence"/>
</dbReference>
<dbReference type="InterPro" id="IPR012677">
    <property type="entry name" value="Nucleotide-bd_a/b_plait_sf"/>
</dbReference>
<dbReference type="Gene3D" id="3.30.70.330">
    <property type="match status" value="1"/>
</dbReference>
<dbReference type="SUPFAM" id="SSF54928">
    <property type="entry name" value="RNA-binding domain, RBD"/>
    <property type="match status" value="1"/>
</dbReference>
<gene>
    <name evidence="3" type="ORF">I308_102684</name>
</gene>
<dbReference type="SMART" id="SM00361">
    <property type="entry name" value="RRM_1"/>
    <property type="match status" value="1"/>
</dbReference>
<dbReference type="InterPro" id="IPR003954">
    <property type="entry name" value="RRM_euk-type"/>
</dbReference>
<feature type="compositionally biased region" description="Basic and acidic residues" evidence="1">
    <location>
        <begin position="190"/>
        <end position="201"/>
    </location>
</feature>
<reference evidence="3 4" key="2">
    <citation type="submission" date="2024-01" db="EMBL/GenBank/DDBJ databases">
        <title>Comparative genomics of Cryptococcus and Kwoniella reveals pathogenesis evolution and contrasting modes of karyotype evolution via chromosome fusion or intercentromeric recombination.</title>
        <authorList>
            <person name="Coelho M.A."/>
            <person name="David-Palma M."/>
            <person name="Shea T."/>
            <person name="Bowers K."/>
            <person name="Mcginley-Smith S."/>
            <person name="Mohammad A.W."/>
            <person name="Gnirke A."/>
            <person name="Yurkov A.M."/>
            <person name="Nowrousian M."/>
            <person name="Sun S."/>
            <person name="Cuomo C.A."/>
            <person name="Heitman J."/>
        </authorList>
    </citation>
    <scope>NUCLEOTIDE SEQUENCE [LARGE SCALE GENOMIC DNA]</scope>
    <source>
        <strain evidence="3 4">IND107</strain>
    </source>
</reference>
<dbReference type="PROSITE" id="PS50174">
    <property type="entry name" value="G_PATCH"/>
    <property type="match status" value="1"/>
</dbReference>
<feature type="domain" description="G-patch" evidence="2">
    <location>
        <begin position="436"/>
        <end position="491"/>
    </location>
</feature>
<evidence type="ECO:0000259" key="2">
    <source>
        <dbReference type="PROSITE" id="PS50174"/>
    </source>
</evidence>
<keyword evidence="4" id="KW-1185">Reference proteome</keyword>
<feature type="compositionally biased region" description="Polar residues" evidence="1">
    <location>
        <begin position="295"/>
        <end position="310"/>
    </location>
</feature>
<name>A0ABR3BU93_9TREE</name>
<evidence type="ECO:0000313" key="3">
    <source>
        <dbReference type="EMBL" id="KAL0250506.1"/>
    </source>
</evidence>
<comment type="caution">
    <text evidence="3">The sequence shown here is derived from an EMBL/GenBank/DDBJ whole genome shotgun (WGS) entry which is preliminary data.</text>
</comment>
<evidence type="ECO:0000313" key="4">
    <source>
        <dbReference type="Proteomes" id="UP000054399"/>
    </source>
</evidence>
<organism evidence="3 4">
    <name type="scientific">Cryptococcus tetragattii IND107</name>
    <dbReference type="NCBI Taxonomy" id="1296105"/>
    <lineage>
        <taxon>Eukaryota</taxon>
        <taxon>Fungi</taxon>
        <taxon>Dikarya</taxon>
        <taxon>Basidiomycota</taxon>
        <taxon>Agaricomycotina</taxon>
        <taxon>Tremellomycetes</taxon>
        <taxon>Tremellales</taxon>
        <taxon>Cryptococcaceae</taxon>
        <taxon>Cryptococcus</taxon>
        <taxon>Cryptococcus gattii species complex</taxon>
    </lineage>
</organism>
<feature type="compositionally biased region" description="Low complexity" evidence="1">
    <location>
        <begin position="329"/>
        <end position="341"/>
    </location>
</feature>